<dbReference type="PANTHER" id="PTHR24292">
    <property type="entry name" value="CYTOCHROME P450"/>
    <property type="match status" value="1"/>
</dbReference>
<dbReference type="SUPFAM" id="SSF48264">
    <property type="entry name" value="Cytochrome P450"/>
    <property type="match status" value="1"/>
</dbReference>
<evidence type="ECO:0000313" key="16">
    <source>
        <dbReference type="EMBL" id="EFN69386.1"/>
    </source>
</evidence>
<evidence type="ECO:0000256" key="11">
    <source>
        <dbReference type="ARBA" id="ARBA00023033"/>
    </source>
</evidence>
<keyword evidence="8" id="KW-0492">Microsome</keyword>
<evidence type="ECO:0000256" key="14">
    <source>
        <dbReference type="RuleBase" id="RU000461"/>
    </source>
</evidence>
<keyword evidence="7" id="KW-0256">Endoplasmic reticulum</keyword>
<dbReference type="Gene3D" id="1.10.630.10">
    <property type="entry name" value="Cytochrome P450"/>
    <property type="match status" value="1"/>
</dbReference>
<dbReference type="GO" id="GO:0005789">
    <property type="term" value="C:endoplasmic reticulum membrane"/>
    <property type="evidence" value="ECO:0007669"/>
    <property type="project" value="UniProtKB-SubCell"/>
</dbReference>
<evidence type="ECO:0000256" key="3">
    <source>
        <dbReference type="ARBA" id="ARBA00004406"/>
    </source>
</evidence>
<comment type="cofactor">
    <cofactor evidence="1 13">
        <name>heme</name>
        <dbReference type="ChEBI" id="CHEBI:30413"/>
    </cofactor>
</comment>
<evidence type="ECO:0000256" key="4">
    <source>
        <dbReference type="ARBA" id="ARBA00010617"/>
    </source>
</evidence>
<feature type="binding site" description="axial binding residue" evidence="13">
    <location>
        <position position="440"/>
    </location>
    <ligand>
        <name>heme</name>
        <dbReference type="ChEBI" id="CHEBI:30413"/>
    </ligand>
    <ligandPart>
        <name>Fe</name>
        <dbReference type="ChEBI" id="CHEBI:18248"/>
    </ligandPart>
</feature>
<keyword evidence="5 13" id="KW-0349">Heme</keyword>
<dbReference type="InterPro" id="IPR002401">
    <property type="entry name" value="Cyt_P450_E_grp-I"/>
</dbReference>
<dbReference type="InterPro" id="IPR036396">
    <property type="entry name" value="Cyt_P450_sf"/>
</dbReference>
<dbReference type="EMBL" id="GL438234">
    <property type="protein sequence ID" value="EFN69386.1"/>
    <property type="molecule type" value="Genomic_DNA"/>
</dbReference>
<evidence type="ECO:0000256" key="8">
    <source>
        <dbReference type="ARBA" id="ARBA00022848"/>
    </source>
</evidence>
<comment type="subcellular location">
    <subcellularLocation>
        <location evidence="3">Endoplasmic reticulum membrane</location>
        <topology evidence="3">Peripheral membrane protein</topology>
    </subcellularLocation>
    <subcellularLocation>
        <location evidence="2">Microsome membrane</location>
        <topology evidence="2">Peripheral membrane protein</topology>
    </subcellularLocation>
</comment>
<protein>
    <submittedName>
        <fullName evidence="16">Cytochrome P450 6k1</fullName>
    </submittedName>
</protein>
<gene>
    <name evidence="16" type="ORF">EAG_01127</name>
</gene>
<name>E2ABB0_CAMFO</name>
<evidence type="ECO:0000256" key="5">
    <source>
        <dbReference type="ARBA" id="ARBA00022617"/>
    </source>
</evidence>
<dbReference type="GO" id="GO:0004497">
    <property type="term" value="F:monooxygenase activity"/>
    <property type="evidence" value="ECO:0007669"/>
    <property type="project" value="UniProtKB-KW"/>
</dbReference>
<evidence type="ECO:0000256" key="1">
    <source>
        <dbReference type="ARBA" id="ARBA00001971"/>
    </source>
</evidence>
<keyword evidence="10 13" id="KW-0408">Iron</keyword>
<evidence type="ECO:0000256" key="10">
    <source>
        <dbReference type="ARBA" id="ARBA00023004"/>
    </source>
</evidence>
<dbReference type="InterPro" id="IPR017972">
    <property type="entry name" value="Cyt_P450_CS"/>
</dbReference>
<accession>E2ABB0</accession>
<dbReference type="CDD" id="cd11056">
    <property type="entry name" value="CYP6-like"/>
    <property type="match status" value="1"/>
</dbReference>
<dbReference type="PROSITE" id="PS00086">
    <property type="entry name" value="CYTOCHROME_P450"/>
    <property type="match status" value="1"/>
</dbReference>
<evidence type="ECO:0000256" key="13">
    <source>
        <dbReference type="PIRSR" id="PIRSR602401-1"/>
    </source>
</evidence>
<dbReference type="PRINTS" id="PR00463">
    <property type="entry name" value="EP450I"/>
</dbReference>
<dbReference type="GO" id="GO:0005506">
    <property type="term" value="F:iron ion binding"/>
    <property type="evidence" value="ECO:0007669"/>
    <property type="project" value="InterPro"/>
</dbReference>
<keyword evidence="15" id="KW-0812">Transmembrane</keyword>
<dbReference type="InterPro" id="IPR001128">
    <property type="entry name" value="Cyt_P450"/>
</dbReference>
<feature type="transmembrane region" description="Helical" evidence="15">
    <location>
        <begin position="6"/>
        <end position="22"/>
    </location>
</feature>
<evidence type="ECO:0000256" key="12">
    <source>
        <dbReference type="ARBA" id="ARBA00023136"/>
    </source>
</evidence>
<evidence type="ECO:0000256" key="2">
    <source>
        <dbReference type="ARBA" id="ARBA00004174"/>
    </source>
</evidence>
<dbReference type="Proteomes" id="UP000000311">
    <property type="component" value="Unassembled WGS sequence"/>
</dbReference>
<dbReference type="AlphaFoldDB" id="E2ABB0"/>
<proteinExistence type="inferred from homology"/>
<dbReference type="GO" id="GO:0016705">
    <property type="term" value="F:oxidoreductase activity, acting on paired donors, with incorporation or reduction of molecular oxygen"/>
    <property type="evidence" value="ECO:0007669"/>
    <property type="project" value="InterPro"/>
</dbReference>
<keyword evidence="15" id="KW-1133">Transmembrane helix</keyword>
<dbReference type="OrthoDB" id="2789670at2759"/>
<evidence type="ECO:0000256" key="15">
    <source>
        <dbReference type="SAM" id="Phobius"/>
    </source>
</evidence>
<keyword evidence="17" id="KW-1185">Reference proteome</keyword>
<reference evidence="16 17" key="1">
    <citation type="journal article" date="2010" name="Science">
        <title>Genomic comparison of the ants Camponotus floridanus and Harpegnathos saltator.</title>
        <authorList>
            <person name="Bonasio R."/>
            <person name="Zhang G."/>
            <person name="Ye C."/>
            <person name="Mutti N.S."/>
            <person name="Fang X."/>
            <person name="Qin N."/>
            <person name="Donahue G."/>
            <person name="Yang P."/>
            <person name="Li Q."/>
            <person name="Li C."/>
            <person name="Zhang P."/>
            <person name="Huang Z."/>
            <person name="Berger S.L."/>
            <person name="Reinberg D."/>
            <person name="Wang J."/>
            <person name="Liebig J."/>
        </authorList>
    </citation>
    <scope>NUCLEOTIDE SEQUENCE [LARGE SCALE GENOMIC DNA]</scope>
    <source>
        <strain evidence="17">C129</strain>
    </source>
</reference>
<dbReference type="STRING" id="104421.E2ABB0"/>
<sequence>MAYLTLCLASLVIFIGLFYIYAKYKLSYWSRRGVKTPPMNLFFGNFKDCITLKKAPGEVLREIYNSADPDDPYIGFYIFHKPMLLLRNHDLIKQMLITDFDVFPNRRFGACNQRDPIGLDSILSMKQPRWRYLRSKLSSPLTGQKLKNMLPLMEECGKPMLKFIEKLQEDTFGHHKCEIKDFSSCYTNDVLASIAFGINTNSFDEEENAFWKNGSKVFRGFMSGITFIILFFIPAWGPLVKPFIQGPANYFREVFWDSMNTREKIGFKRGDVIDSLLSLKNGEQNPIYKFEGDNLVAQSSSLYIAGIDTSSTTIAFALHNLSRNPEHQTTLYNEIQTHVLGKKLTIDLINEMSFLDCVVNESLRLHPPLPVIDRIATRDYKLPGFELIIEKDVSVYVSVNAINQDSKYFLNPHDFIPSRIKTEQKKFCDSLAFGIGPRTCVGQRFGILLVKVALIMILSNYIVCYDKNEKPILKDKNEIHVFAYAADGLYLQFKKRQQ</sequence>
<comment type="similarity">
    <text evidence="4 14">Belongs to the cytochrome P450 family.</text>
</comment>
<keyword evidence="9 14" id="KW-0560">Oxidoreductase</keyword>
<dbReference type="GO" id="GO:0020037">
    <property type="term" value="F:heme binding"/>
    <property type="evidence" value="ECO:0007669"/>
    <property type="project" value="InterPro"/>
</dbReference>
<evidence type="ECO:0000313" key="17">
    <source>
        <dbReference type="Proteomes" id="UP000000311"/>
    </source>
</evidence>
<dbReference type="PANTHER" id="PTHR24292:SF45">
    <property type="entry name" value="CYTOCHROME P450 6G1-RELATED"/>
    <property type="match status" value="1"/>
</dbReference>
<keyword evidence="11 14" id="KW-0503">Monooxygenase</keyword>
<evidence type="ECO:0000256" key="9">
    <source>
        <dbReference type="ARBA" id="ARBA00023002"/>
    </source>
</evidence>
<organism evidence="17">
    <name type="scientific">Camponotus floridanus</name>
    <name type="common">Florida carpenter ant</name>
    <dbReference type="NCBI Taxonomy" id="104421"/>
    <lineage>
        <taxon>Eukaryota</taxon>
        <taxon>Metazoa</taxon>
        <taxon>Ecdysozoa</taxon>
        <taxon>Arthropoda</taxon>
        <taxon>Hexapoda</taxon>
        <taxon>Insecta</taxon>
        <taxon>Pterygota</taxon>
        <taxon>Neoptera</taxon>
        <taxon>Endopterygota</taxon>
        <taxon>Hymenoptera</taxon>
        <taxon>Apocrita</taxon>
        <taxon>Aculeata</taxon>
        <taxon>Formicoidea</taxon>
        <taxon>Formicidae</taxon>
        <taxon>Formicinae</taxon>
        <taxon>Camponotus</taxon>
    </lineage>
</organism>
<evidence type="ECO:0000256" key="6">
    <source>
        <dbReference type="ARBA" id="ARBA00022723"/>
    </source>
</evidence>
<dbReference type="OMA" id="PRWRYLR"/>
<keyword evidence="6 13" id="KW-0479">Metal-binding</keyword>
<dbReference type="InterPro" id="IPR050476">
    <property type="entry name" value="Insect_CytP450_Detox"/>
</dbReference>
<evidence type="ECO:0000256" key="7">
    <source>
        <dbReference type="ARBA" id="ARBA00022824"/>
    </source>
</evidence>
<feature type="transmembrane region" description="Helical" evidence="15">
    <location>
        <begin position="217"/>
        <end position="237"/>
    </location>
</feature>
<dbReference type="InParanoid" id="E2ABB0"/>
<feature type="transmembrane region" description="Helical" evidence="15">
    <location>
        <begin position="445"/>
        <end position="464"/>
    </location>
</feature>
<keyword evidence="12 15" id="KW-0472">Membrane</keyword>
<dbReference type="Pfam" id="PF00067">
    <property type="entry name" value="p450"/>
    <property type="match status" value="1"/>
</dbReference>
<dbReference type="PRINTS" id="PR00385">
    <property type="entry name" value="P450"/>
</dbReference>